<organism evidence="11 12">
    <name type="scientific">Monilinia vaccinii-corymbosi</name>
    <dbReference type="NCBI Taxonomy" id="61207"/>
    <lineage>
        <taxon>Eukaryota</taxon>
        <taxon>Fungi</taxon>
        <taxon>Dikarya</taxon>
        <taxon>Ascomycota</taxon>
        <taxon>Pezizomycotina</taxon>
        <taxon>Leotiomycetes</taxon>
        <taxon>Helotiales</taxon>
        <taxon>Sclerotiniaceae</taxon>
        <taxon>Monilinia</taxon>
    </lineage>
</organism>
<dbReference type="Proteomes" id="UP000672032">
    <property type="component" value="Chromosome 3"/>
</dbReference>
<dbReference type="InterPro" id="IPR043595">
    <property type="entry name" value="FaeB/C/D"/>
</dbReference>
<keyword evidence="3" id="KW-0964">Secreted</keyword>
<comment type="catalytic activity">
    <reaction evidence="9">
        <text>feruloyl-polysaccharide + H2O = ferulate + polysaccharide.</text>
        <dbReference type="EC" id="3.1.1.73"/>
    </reaction>
</comment>
<evidence type="ECO:0000256" key="5">
    <source>
        <dbReference type="ARBA" id="ARBA00022729"/>
    </source>
</evidence>
<dbReference type="PANTHER" id="PTHR38050">
    <property type="match status" value="1"/>
</dbReference>
<keyword evidence="7" id="KW-0119">Carbohydrate metabolism</keyword>
<feature type="signal peptide" evidence="10">
    <location>
        <begin position="1"/>
        <end position="23"/>
    </location>
</feature>
<dbReference type="AlphaFoldDB" id="A0A8A3P6C3"/>
<dbReference type="PANTHER" id="PTHR38050:SF2">
    <property type="entry name" value="FERULOYL ESTERASE C-RELATED"/>
    <property type="match status" value="1"/>
</dbReference>
<evidence type="ECO:0000256" key="6">
    <source>
        <dbReference type="ARBA" id="ARBA00022801"/>
    </source>
</evidence>
<keyword evidence="8" id="KW-0624">Polysaccharide degradation</keyword>
<keyword evidence="5 10" id="KW-0732">Signal</keyword>
<evidence type="ECO:0000256" key="1">
    <source>
        <dbReference type="ARBA" id="ARBA00004613"/>
    </source>
</evidence>
<feature type="chain" id="PRO_5032385845" description="feruloyl esterase" evidence="10">
    <location>
        <begin position="24"/>
        <end position="324"/>
    </location>
</feature>
<dbReference type="GO" id="GO:0030600">
    <property type="term" value="F:feruloyl esterase activity"/>
    <property type="evidence" value="ECO:0007669"/>
    <property type="project" value="UniProtKB-EC"/>
</dbReference>
<comment type="subcellular location">
    <subcellularLocation>
        <location evidence="1">Secreted</location>
    </subcellularLocation>
</comment>
<dbReference type="OrthoDB" id="424610at2759"/>
<dbReference type="SUPFAM" id="SSF53474">
    <property type="entry name" value="alpha/beta-Hydrolases"/>
    <property type="match status" value="1"/>
</dbReference>
<sequence>MLSLKHTLYAFAAHFLLGSSSNARDDVASPSCVCTKPVPSDITIGQPKQMSITSSNVNRSYLIVVPSLYTSQCLTPVIFSFHGGNRKASDQLTLDEISYPEFNNFSITIYPQGIKDKWEGDPGNTANDTQLVSDIIDSLNKTYSIDTKRIWATGKSDGGGFCNTLACDPILSTKIAAFAPVSGAFYIDTQPCHPHNVTIPCSPGRPKIPILEFHGGNDSTIHYGGQANRSNECVPSIPHWVREWALRDKLGLKNVTTTLTNDTVVYTYGEGEEKGLVQHFFDKVLGHSWPSTELNDDSIRNKESPASFNATPIILDWFQKHVLP</sequence>
<evidence type="ECO:0000256" key="3">
    <source>
        <dbReference type="ARBA" id="ARBA00022525"/>
    </source>
</evidence>
<dbReference type="EC" id="3.1.1.73" evidence="2"/>
<keyword evidence="4" id="KW-0858">Xylan degradation</keyword>
<dbReference type="Gene3D" id="3.40.50.1820">
    <property type="entry name" value="alpha/beta hydrolase"/>
    <property type="match status" value="1"/>
</dbReference>
<dbReference type="GO" id="GO:0045493">
    <property type="term" value="P:xylan catabolic process"/>
    <property type="evidence" value="ECO:0007669"/>
    <property type="project" value="UniProtKB-KW"/>
</dbReference>
<dbReference type="InterPro" id="IPR029058">
    <property type="entry name" value="AB_hydrolase_fold"/>
</dbReference>
<evidence type="ECO:0000256" key="4">
    <source>
        <dbReference type="ARBA" id="ARBA00022651"/>
    </source>
</evidence>
<proteinExistence type="predicted"/>
<evidence type="ECO:0000256" key="10">
    <source>
        <dbReference type="SAM" id="SignalP"/>
    </source>
</evidence>
<evidence type="ECO:0000313" key="11">
    <source>
        <dbReference type="EMBL" id="QSZ32124.1"/>
    </source>
</evidence>
<evidence type="ECO:0000313" key="12">
    <source>
        <dbReference type="Proteomes" id="UP000672032"/>
    </source>
</evidence>
<keyword evidence="12" id="KW-1185">Reference proteome</keyword>
<dbReference type="GO" id="GO:0005576">
    <property type="term" value="C:extracellular region"/>
    <property type="evidence" value="ECO:0007669"/>
    <property type="project" value="UniProtKB-SubCell"/>
</dbReference>
<reference evidence="11" key="1">
    <citation type="submission" date="2020-10" db="EMBL/GenBank/DDBJ databases">
        <title>Genome Sequence of Monilinia vaccinii-corymbosi Sheds Light on Mummy Berry Disease Infection of Blueberry and Mating Type.</title>
        <authorList>
            <person name="Yow A.G."/>
            <person name="Zhang Y."/>
            <person name="Bansal K."/>
            <person name="Eacker S.M."/>
            <person name="Sullivan S."/>
            <person name="Liachko I."/>
            <person name="Cubeta M.A."/>
            <person name="Rollins J.A."/>
            <person name="Ashrafi H."/>
        </authorList>
    </citation>
    <scope>NUCLEOTIDE SEQUENCE</scope>
    <source>
        <strain evidence="11">RL-1</strain>
    </source>
</reference>
<evidence type="ECO:0000256" key="8">
    <source>
        <dbReference type="ARBA" id="ARBA00023326"/>
    </source>
</evidence>
<evidence type="ECO:0000256" key="2">
    <source>
        <dbReference type="ARBA" id="ARBA00013091"/>
    </source>
</evidence>
<name>A0A8A3P6C3_9HELO</name>
<dbReference type="EMBL" id="CP063407">
    <property type="protein sequence ID" value="QSZ32124.1"/>
    <property type="molecule type" value="Genomic_DNA"/>
</dbReference>
<accession>A0A8A3P6C3</accession>
<evidence type="ECO:0000256" key="7">
    <source>
        <dbReference type="ARBA" id="ARBA00023277"/>
    </source>
</evidence>
<keyword evidence="6" id="KW-0378">Hydrolase</keyword>
<evidence type="ECO:0000256" key="9">
    <source>
        <dbReference type="ARBA" id="ARBA00034075"/>
    </source>
</evidence>
<protein>
    <recommendedName>
        <fullName evidence="2">feruloyl esterase</fullName>
        <ecNumber evidence="2">3.1.1.73</ecNumber>
    </recommendedName>
</protein>
<gene>
    <name evidence="11" type="ORF">DSL72_001693</name>
</gene>